<feature type="compositionally biased region" description="Basic and acidic residues" evidence="1">
    <location>
        <begin position="136"/>
        <end position="149"/>
    </location>
</feature>
<dbReference type="RefSeq" id="WP_163344661.1">
    <property type="nucleotide sequence ID" value="NZ_CP048409.1"/>
</dbReference>
<dbReference type="AlphaFoldDB" id="A0A6C0RC84"/>
<sequence length="162" mass="19324">MKTKILSLALIVVFAFSITTMAQQPERKRRSPEQREMTAKRFDRERANFKDFFTEEQQEKMKELRLKSTKAIQPLRNELNELRAKQRTLTTAEKADMKAIEDNIEKMAAIQVDIQKIRAKQHQEIRSMLSEEQRIKFDEMKSRRDKGFDRNPTPRNRFRHGA</sequence>
<feature type="region of interest" description="Disordered" evidence="1">
    <location>
        <begin position="23"/>
        <end position="43"/>
    </location>
</feature>
<dbReference type="KEGG" id="drc:G0Q07_02845"/>
<evidence type="ECO:0000256" key="1">
    <source>
        <dbReference type="SAM" id="MobiDB-lite"/>
    </source>
</evidence>
<feature type="region of interest" description="Disordered" evidence="1">
    <location>
        <begin position="136"/>
        <end position="162"/>
    </location>
</feature>
<keyword evidence="4" id="KW-1185">Reference proteome</keyword>
<evidence type="ECO:0000313" key="4">
    <source>
        <dbReference type="Proteomes" id="UP000474630"/>
    </source>
</evidence>
<protein>
    <submittedName>
        <fullName evidence="3">Periplasmic heavy metal sensor</fullName>
    </submittedName>
</protein>
<accession>A0A6C0RC84</accession>
<dbReference type="Proteomes" id="UP000474630">
    <property type="component" value="Chromosome"/>
</dbReference>
<dbReference type="Gene3D" id="1.20.120.1490">
    <property type="match status" value="1"/>
</dbReference>
<keyword evidence="2" id="KW-0732">Signal</keyword>
<dbReference type="InterPro" id="IPR012899">
    <property type="entry name" value="LTXXQ"/>
</dbReference>
<evidence type="ECO:0000313" key="3">
    <source>
        <dbReference type="EMBL" id="QIA06731.1"/>
    </source>
</evidence>
<evidence type="ECO:0000256" key="2">
    <source>
        <dbReference type="SAM" id="SignalP"/>
    </source>
</evidence>
<gene>
    <name evidence="3" type="ORF">G0Q07_02845</name>
</gene>
<reference evidence="3 4" key="1">
    <citation type="submission" date="2020-02" db="EMBL/GenBank/DDBJ databases">
        <title>Genome sequencing for Draconibacterium sp. strain M1.</title>
        <authorList>
            <person name="Park S.-J."/>
        </authorList>
    </citation>
    <scope>NUCLEOTIDE SEQUENCE [LARGE SCALE GENOMIC DNA]</scope>
    <source>
        <strain evidence="3 4">M1</strain>
    </source>
</reference>
<feature type="signal peptide" evidence="2">
    <location>
        <begin position="1"/>
        <end position="22"/>
    </location>
</feature>
<dbReference type="EMBL" id="CP048409">
    <property type="protein sequence ID" value="QIA06731.1"/>
    <property type="molecule type" value="Genomic_DNA"/>
</dbReference>
<proteinExistence type="predicted"/>
<feature type="compositionally biased region" description="Basic and acidic residues" evidence="1">
    <location>
        <begin position="31"/>
        <end position="43"/>
    </location>
</feature>
<feature type="chain" id="PRO_5025610856" evidence="2">
    <location>
        <begin position="23"/>
        <end position="162"/>
    </location>
</feature>
<organism evidence="3 4">
    <name type="scientific">Draconibacterium halophilum</name>
    <dbReference type="NCBI Taxonomy" id="2706887"/>
    <lineage>
        <taxon>Bacteria</taxon>
        <taxon>Pseudomonadati</taxon>
        <taxon>Bacteroidota</taxon>
        <taxon>Bacteroidia</taxon>
        <taxon>Marinilabiliales</taxon>
        <taxon>Prolixibacteraceae</taxon>
        <taxon>Draconibacterium</taxon>
    </lineage>
</organism>
<name>A0A6C0RC84_9BACT</name>
<dbReference type="Pfam" id="PF07813">
    <property type="entry name" value="LTXXQ"/>
    <property type="match status" value="1"/>
</dbReference>